<dbReference type="Proteomes" id="UP000477651">
    <property type="component" value="Unassembled WGS sequence"/>
</dbReference>
<comment type="caution">
    <text evidence="1">The sequence shown here is derived from an EMBL/GenBank/DDBJ whole genome shotgun (WGS) entry which is preliminary data.</text>
</comment>
<organism evidence="1 2">
    <name type="scientific">Pelistega ratti</name>
    <dbReference type="NCBI Taxonomy" id="2652177"/>
    <lineage>
        <taxon>Bacteria</taxon>
        <taxon>Pseudomonadati</taxon>
        <taxon>Pseudomonadota</taxon>
        <taxon>Betaproteobacteria</taxon>
        <taxon>Burkholderiales</taxon>
        <taxon>Alcaligenaceae</taxon>
        <taxon>Pelistega</taxon>
    </lineage>
</organism>
<reference evidence="1 2" key="1">
    <citation type="submission" date="2020-02" db="EMBL/GenBank/DDBJ databases">
        <title>Pelistega sp. NLN82 were isolated from wild rodents of the Hainan Island.</title>
        <authorList>
            <person name="Niu N."/>
            <person name="Zhou J."/>
        </authorList>
    </citation>
    <scope>NUCLEOTIDE SEQUENCE [LARGE SCALE GENOMIC DNA]</scope>
    <source>
        <strain evidence="1 2">NLN82</strain>
    </source>
</reference>
<evidence type="ECO:0000313" key="1">
    <source>
        <dbReference type="EMBL" id="NEN75465.1"/>
    </source>
</evidence>
<dbReference type="RefSeq" id="WP_163764126.1">
    <property type="nucleotide sequence ID" value="NZ_JAAGYR010000005.1"/>
</dbReference>
<proteinExistence type="predicted"/>
<sequence length="104" mass="12523">MITLNNLFIPNSVKVTFNDFIFDEKKTIEEQINNLKEDLYQASFNNHLIDIGWYPSFDKNGRFVLSIIKDFNWEKPIFEFKTRNINELIKVIEDKVSHYIYKNN</sequence>
<dbReference type="AlphaFoldDB" id="A0A6L9Y5H0"/>
<accession>A0A6L9Y5H0</accession>
<protein>
    <submittedName>
        <fullName evidence="1">Uncharacterized protein</fullName>
    </submittedName>
</protein>
<dbReference type="EMBL" id="JAAGYR010000005">
    <property type="protein sequence ID" value="NEN75465.1"/>
    <property type="molecule type" value="Genomic_DNA"/>
</dbReference>
<name>A0A6L9Y5H0_9BURK</name>
<keyword evidence="2" id="KW-1185">Reference proteome</keyword>
<evidence type="ECO:0000313" key="2">
    <source>
        <dbReference type="Proteomes" id="UP000477651"/>
    </source>
</evidence>
<gene>
    <name evidence="1" type="ORF">F9B74_03870</name>
</gene>